<evidence type="ECO:0000256" key="8">
    <source>
        <dbReference type="SAM" id="Phobius"/>
    </source>
</evidence>
<keyword evidence="7 8" id="KW-0472">Membrane</keyword>
<dbReference type="AlphaFoldDB" id="A0A381UC01"/>
<feature type="non-terminal residue" evidence="10">
    <location>
        <position position="489"/>
    </location>
</feature>
<feature type="transmembrane region" description="Helical" evidence="8">
    <location>
        <begin position="393"/>
        <end position="414"/>
    </location>
</feature>
<feature type="domain" description="Glycosyltransferase RgtA/B/C/D-like" evidence="9">
    <location>
        <begin position="51"/>
        <end position="210"/>
    </location>
</feature>
<feature type="transmembrane region" description="Helical" evidence="8">
    <location>
        <begin position="306"/>
        <end position="324"/>
    </location>
</feature>
<keyword evidence="2" id="KW-1003">Cell membrane</keyword>
<sequence length="489" mass="55758">MVFCFLTLTYKLGEVPPYHPDENFYVESSLRMVESGDYITPVYHEKKRFAKPILYYWMVVSSFKVFGVSLASARIPSAIFGTLSIGLIFLLGRKLFDSRVGLFSSFILPTIYLHFQISRWSTTDMALSFFILLALYLFVLLHKTNFQKNTYAYLFYISMGLGFMVKGPPAILIPGLTTLGFLIATKRRSWFTDLHIGKGLIILSIIILPWFTAMFWMHGEEFTNHIIGNEIKNRLAHNTPFSFYYVGVLFRYQLPWSLFFLFAVLKQFGFLGSINSKDMGFIERIKGLGKKFTKHAKLLFKEGNESLAFCYTWIVVCLVLFILLRVEHSRYMLPCFPAVSILTAKMFADAEEVSLKSRFTGLNFPIIFTVLIFLTLSILTGLGIFIHGSSPSAVFILPVILLLGALTLIWFVRLKSLEKVVFPMALVLALTFSSLSGDVLPFVNRYPMKKFAEHINQEKIRGPIAIYKLGNHRARLGVLTGRTVITLHS</sequence>
<keyword evidence="5 8" id="KW-0812">Transmembrane</keyword>
<feature type="transmembrane region" description="Helical" evidence="8">
    <location>
        <begin position="123"/>
        <end position="141"/>
    </location>
</feature>
<dbReference type="EMBL" id="UINC01006044">
    <property type="protein sequence ID" value="SVA25128.1"/>
    <property type="molecule type" value="Genomic_DNA"/>
</dbReference>
<evidence type="ECO:0000256" key="4">
    <source>
        <dbReference type="ARBA" id="ARBA00022679"/>
    </source>
</evidence>
<evidence type="ECO:0000259" key="9">
    <source>
        <dbReference type="Pfam" id="PF13231"/>
    </source>
</evidence>
<dbReference type="GO" id="GO:0005886">
    <property type="term" value="C:plasma membrane"/>
    <property type="evidence" value="ECO:0007669"/>
    <property type="project" value="UniProtKB-SubCell"/>
</dbReference>
<organism evidence="10">
    <name type="scientific">marine metagenome</name>
    <dbReference type="NCBI Taxonomy" id="408172"/>
    <lineage>
        <taxon>unclassified sequences</taxon>
        <taxon>metagenomes</taxon>
        <taxon>ecological metagenomes</taxon>
    </lineage>
</organism>
<evidence type="ECO:0000256" key="6">
    <source>
        <dbReference type="ARBA" id="ARBA00022989"/>
    </source>
</evidence>
<feature type="transmembrane region" description="Helical" evidence="8">
    <location>
        <begin position="364"/>
        <end position="386"/>
    </location>
</feature>
<reference evidence="10" key="1">
    <citation type="submission" date="2018-05" db="EMBL/GenBank/DDBJ databases">
        <authorList>
            <person name="Lanie J.A."/>
            <person name="Ng W.-L."/>
            <person name="Kazmierczak K.M."/>
            <person name="Andrzejewski T.M."/>
            <person name="Davidsen T.M."/>
            <person name="Wayne K.J."/>
            <person name="Tettelin H."/>
            <person name="Glass J.I."/>
            <person name="Rusch D."/>
            <person name="Podicherti R."/>
            <person name="Tsui H.-C.T."/>
            <person name="Winkler M.E."/>
        </authorList>
    </citation>
    <scope>NUCLEOTIDE SEQUENCE</scope>
</reference>
<dbReference type="InterPro" id="IPR050297">
    <property type="entry name" value="LipidA_mod_glycosyltrf_83"/>
</dbReference>
<proteinExistence type="predicted"/>
<name>A0A381UC01_9ZZZZ</name>
<evidence type="ECO:0000256" key="2">
    <source>
        <dbReference type="ARBA" id="ARBA00022475"/>
    </source>
</evidence>
<keyword evidence="4" id="KW-0808">Transferase</keyword>
<comment type="subcellular location">
    <subcellularLocation>
        <location evidence="1">Cell membrane</location>
        <topology evidence="1">Multi-pass membrane protein</topology>
    </subcellularLocation>
</comment>
<feature type="transmembrane region" description="Helical" evidence="8">
    <location>
        <begin position="153"/>
        <end position="184"/>
    </location>
</feature>
<feature type="transmembrane region" description="Helical" evidence="8">
    <location>
        <begin position="420"/>
        <end position="443"/>
    </location>
</feature>
<accession>A0A381UC01</accession>
<keyword evidence="6 8" id="KW-1133">Transmembrane helix</keyword>
<feature type="transmembrane region" description="Helical" evidence="8">
    <location>
        <begin position="242"/>
        <end position="265"/>
    </location>
</feature>
<dbReference type="PANTHER" id="PTHR33908">
    <property type="entry name" value="MANNOSYLTRANSFERASE YKCB-RELATED"/>
    <property type="match status" value="1"/>
</dbReference>
<feature type="transmembrane region" description="Helical" evidence="8">
    <location>
        <begin position="53"/>
        <end position="71"/>
    </location>
</feature>
<evidence type="ECO:0000313" key="10">
    <source>
        <dbReference type="EMBL" id="SVA25128.1"/>
    </source>
</evidence>
<keyword evidence="3" id="KW-0328">Glycosyltransferase</keyword>
<dbReference type="InterPro" id="IPR038731">
    <property type="entry name" value="RgtA/B/C-like"/>
</dbReference>
<gene>
    <name evidence="10" type="ORF">METZ01_LOCUS77982</name>
</gene>
<dbReference type="Pfam" id="PF13231">
    <property type="entry name" value="PMT_2"/>
    <property type="match status" value="1"/>
</dbReference>
<evidence type="ECO:0000256" key="5">
    <source>
        <dbReference type="ARBA" id="ARBA00022692"/>
    </source>
</evidence>
<dbReference type="GO" id="GO:0010041">
    <property type="term" value="P:response to iron(III) ion"/>
    <property type="evidence" value="ECO:0007669"/>
    <property type="project" value="TreeGrafter"/>
</dbReference>
<dbReference type="PANTHER" id="PTHR33908:SF3">
    <property type="entry name" value="UNDECAPRENYL PHOSPHATE-ALPHA-4-AMINO-4-DEOXY-L-ARABINOSE ARABINOSYL TRANSFERASE"/>
    <property type="match status" value="1"/>
</dbReference>
<evidence type="ECO:0000256" key="7">
    <source>
        <dbReference type="ARBA" id="ARBA00023136"/>
    </source>
</evidence>
<dbReference type="GO" id="GO:0016763">
    <property type="term" value="F:pentosyltransferase activity"/>
    <property type="evidence" value="ECO:0007669"/>
    <property type="project" value="TreeGrafter"/>
</dbReference>
<evidence type="ECO:0000256" key="3">
    <source>
        <dbReference type="ARBA" id="ARBA00022676"/>
    </source>
</evidence>
<feature type="transmembrane region" description="Helical" evidence="8">
    <location>
        <begin position="100"/>
        <end position="117"/>
    </location>
</feature>
<evidence type="ECO:0000256" key="1">
    <source>
        <dbReference type="ARBA" id="ARBA00004651"/>
    </source>
</evidence>
<protein>
    <recommendedName>
        <fullName evidence="9">Glycosyltransferase RgtA/B/C/D-like domain-containing protein</fullName>
    </recommendedName>
</protein>
<dbReference type="GO" id="GO:0008610">
    <property type="term" value="P:lipid biosynthetic process"/>
    <property type="evidence" value="ECO:0007669"/>
    <property type="project" value="UniProtKB-ARBA"/>
</dbReference>
<feature type="transmembrane region" description="Helical" evidence="8">
    <location>
        <begin position="196"/>
        <end position="217"/>
    </location>
</feature>